<dbReference type="AlphaFoldDB" id="A0A7J4IVY3"/>
<feature type="compositionally biased region" description="Basic and acidic residues" evidence="1">
    <location>
        <begin position="239"/>
        <end position="250"/>
    </location>
</feature>
<feature type="region of interest" description="Disordered" evidence="1">
    <location>
        <begin position="239"/>
        <end position="260"/>
    </location>
</feature>
<feature type="compositionally biased region" description="Basic residues" evidence="1">
    <location>
        <begin position="251"/>
        <end position="260"/>
    </location>
</feature>
<evidence type="ECO:0000313" key="3">
    <source>
        <dbReference type="Proteomes" id="UP000565078"/>
    </source>
</evidence>
<sequence length="260" mass="30173">MVNIVLLWNVHKNENEVTQEMAARLKEQLSKPPYKNNVEIFGAPDELTLFGFYTKTPEGHFEEYRAYCTELIPHVKSLFPNSVIIDLHATPASRMLIPVPGQNPKTNLSRIGKWRAAENELGNFSFKGQLELRQTNLEGVYLVEMPAAYRPAGQGFRSLAPKDAFHQEHFIHVADLKKSKRSNYLQPEVVSKLAHLINQRVKTDLHIYRAPRRESHRKRVFRPWNQLREDILAGRAKLPPREQAQKERIARKLAKSRRVR</sequence>
<proteinExistence type="predicted"/>
<comment type="caution">
    <text evidence="2">The sequence shown here is derived from an EMBL/GenBank/DDBJ whole genome shotgun (WGS) entry which is preliminary data.</text>
</comment>
<evidence type="ECO:0000256" key="1">
    <source>
        <dbReference type="SAM" id="MobiDB-lite"/>
    </source>
</evidence>
<dbReference type="Proteomes" id="UP000565078">
    <property type="component" value="Unassembled WGS sequence"/>
</dbReference>
<name>A0A7J4IVY3_9ARCH</name>
<gene>
    <name evidence="2" type="ORF">HA254_03320</name>
</gene>
<protein>
    <submittedName>
        <fullName evidence="2">Uncharacterized protein</fullName>
    </submittedName>
</protein>
<dbReference type="EMBL" id="DUGC01000053">
    <property type="protein sequence ID" value="HIH09678.1"/>
    <property type="molecule type" value="Genomic_DNA"/>
</dbReference>
<accession>A0A7J4IVY3</accession>
<organism evidence="2 3">
    <name type="scientific">Candidatus Iainarchaeum sp</name>
    <dbReference type="NCBI Taxonomy" id="3101447"/>
    <lineage>
        <taxon>Archaea</taxon>
        <taxon>Candidatus Iainarchaeota</taxon>
        <taxon>Candidatus Iainarchaeia</taxon>
        <taxon>Candidatus Iainarchaeales</taxon>
        <taxon>Candidatus Iainarchaeaceae</taxon>
        <taxon>Candidatus Iainarchaeum</taxon>
    </lineage>
</organism>
<evidence type="ECO:0000313" key="2">
    <source>
        <dbReference type="EMBL" id="HIH09678.1"/>
    </source>
</evidence>
<reference evidence="3" key="1">
    <citation type="journal article" date="2020" name="bioRxiv">
        <title>A rank-normalized archaeal taxonomy based on genome phylogeny resolves widespread incomplete and uneven classifications.</title>
        <authorList>
            <person name="Rinke C."/>
            <person name="Chuvochina M."/>
            <person name="Mussig A.J."/>
            <person name="Chaumeil P.-A."/>
            <person name="Waite D.W."/>
            <person name="Whitman W.B."/>
            <person name="Parks D.H."/>
            <person name="Hugenholtz P."/>
        </authorList>
    </citation>
    <scope>NUCLEOTIDE SEQUENCE [LARGE SCALE GENOMIC DNA]</scope>
</reference>